<accession>A0ABV3RDC0</accession>
<dbReference type="InterPro" id="IPR036856">
    <property type="entry name" value="Ald_Oxase/Xan_DH_a/b_sf"/>
</dbReference>
<dbReference type="SUPFAM" id="SSF54665">
    <property type="entry name" value="CO dehydrogenase molybdoprotein N-domain-like"/>
    <property type="match status" value="1"/>
</dbReference>
<dbReference type="Proteomes" id="UP001556118">
    <property type="component" value="Unassembled WGS sequence"/>
</dbReference>
<dbReference type="InterPro" id="IPR000674">
    <property type="entry name" value="Ald_Oxase/Xan_DH_a/b"/>
</dbReference>
<dbReference type="RefSeq" id="WP_367774171.1">
    <property type="nucleotide sequence ID" value="NZ_JBFNXR010000048.1"/>
</dbReference>
<dbReference type="PANTHER" id="PTHR11908">
    <property type="entry name" value="XANTHINE DEHYDROGENASE"/>
    <property type="match status" value="1"/>
</dbReference>
<keyword evidence="3" id="KW-1185">Reference proteome</keyword>
<dbReference type="InterPro" id="IPR046867">
    <property type="entry name" value="AldOxase/xan_DH_MoCoBD2"/>
</dbReference>
<dbReference type="Pfam" id="PF20256">
    <property type="entry name" value="MoCoBD_2"/>
    <property type="match status" value="1"/>
</dbReference>
<name>A0ABV3RDC0_9SPHN</name>
<feature type="domain" description="Aldehyde oxidase/xanthine dehydrogenase a/b hammerhead" evidence="1">
    <location>
        <begin position="38"/>
        <end position="143"/>
    </location>
</feature>
<comment type="caution">
    <text evidence="2">The sequence shown here is derived from an EMBL/GenBank/DDBJ whole genome shotgun (WGS) entry which is preliminary data.</text>
</comment>
<dbReference type="SMART" id="SM01008">
    <property type="entry name" value="Ald_Xan_dh_C"/>
    <property type="match status" value="1"/>
</dbReference>
<dbReference type="InterPro" id="IPR016208">
    <property type="entry name" value="Ald_Oxase/xanthine_DH-like"/>
</dbReference>
<gene>
    <name evidence="2" type="ORF">ABUH87_12465</name>
</gene>
<evidence type="ECO:0000259" key="1">
    <source>
        <dbReference type="SMART" id="SM01008"/>
    </source>
</evidence>
<organism evidence="2 3">
    <name type="scientific">Novosphingobium rhizovicinum</name>
    <dbReference type="NCBI Taxonomy" id="3228928"/>
    <lineage>
        <taxon>Bacteria</taxon>
        <taxon>Pseudomonadati</taxon>
        <taxon>Pseudomonadota</taxon>
        <taxon>Alphaproteobacteria</taxon>
        <taxon>Sphingomonadales</taxon>
        <taxon>Sphingomonadaceae</taxon>
        <taxon>Novosphingobium</taxon>
    </lineage>
</organism>
<dbReference type="SUPFAM" id="SSF56003">
    <property type="entry name" value="Molybdenum cofactor-binding domain"/>
    <property type="match status" value="1"/>
</dbReference>
<reference evidence="2 3" key="1">
    <citation type="submission" date="2024-06" db="EMBL/GenBank/DDBJ databases">
        <title>Novosphingobium rhizovicinus M1R2S20.</title>
        <authorList>
            <person name="Sun J.-Q."/>
        </authorList>
    </citation>
    <scope>NUCLEOTIDE SEQUENCE [LARGE SCALE GENOMIC DNA]</scope>
    <source>
        <strain evidence="2 3">M1R2S20</strain>
    </source>
</reference>
<dbReference type="Pfam" id="PF02738">
    <property type="entry name" value="MoCoBD_1"/>
    <property type="match status" value="1"/>
</dbReference>
<dbReference type="InterPro" id="IPR037165">
    <property type="entry name" value="AldOxase/xan_DH_Mopterin-bd_sf"/>
</dbReference>
<dbReference type="Gene3D" id="3.30.365.10">
    <property type="entry name" value="Aldehyde oxidase/xanthine dehydrogenase, molybdopterin binding domain"/>
    <property type="match status" value="4"/>
</dbReference>
<protein>
    <submittedName>
        <fullName evidence="2">Xanthine dehydrogenase family protein molybdopterin-binding subunit</fullName>
    </submittedName>
</protein>
<evidence type="ECO:0000313" key="2">
    <source>
        <dbReference type="EMBL" id="MEW9855952.1"/>
    </source>
</evidence>
<proteinExistence type="predicted"/>
<dbReference type="EMBL" id="JBFNXR010000048">
    <property type="protein sequence ID" value="MEW9855952.1"/>
    <property type="molecule type" value="Genomic_DNA"/>
</dbReference>
<dbReference type="Pfam" id="PF01315">
    <property type="entry name" value="Ald_Xan_dh_C"/>
    <property type="match status" value="1"/>
</dbReference>
<evidence type="ECO:0000313" key="3">
    <source>
        <dbReference type="Proteomes" id="UP001556118"/>
    </source>
</evidence>
<sequence length="735" mass="78560">MIRTLIMNEPDERDRLDRMAQGVIGSPLNRLDGPAKVTGTAPYAAEYSVEGCLEGVLVTATVAKGSVESIDQDSVLSMPGVVAVITDPRMTTRPAQGGAGKAPVQGPGKVDYYGQPIALVVAETFEQARDASKHLKVTYREQKGTVLDPHSADAQVEEQTSKSVVQGNLAGAMIDAAHAVDVTYTTECHNSAPMEPHASVAEWDGHSLTVHLSMQMLKYNVKELADALDLSPERIRLVSRYVGGGFGSKLGISPEAVAASLAAMKLNRPVRVVMLRQQVFQCVMRRSETTQHFRLAVDAAARLGGFGHEALVSNLPGEVFAEPVTQASKFLYRGENRVLRVEVARVHRMTAGSVRAPGEAVGMVALESAMDELANEIGIDPVELRLRNIPERHPSLDVPYSSRKLAECLTSGAERFGWDGKKRAPCLRREGEWWIGTGMATAARVHNVNEAKARVRLCSDGTAIVESDMTDIGTGTYTVLGQIAAEMLGVDPENVLVRLGDTDFPPGAGSGGSWGAASTGSAVFEACEAIREKVAPMLGCSDDDLTLKGGLATAGNLQIRVSDLLQGEGIEAIGHFKPGAVKEQYHSAMYGAFFAEIGVNAYTGETRVRRFHGTFGLGRVLNHKTARSQCLGGMVWGIGSALTEDLMFDRRDGHVVNPDLAEYHVPVNLDVPEMDVVLLEDRDPAASPLQAKGVGELGICGAGGAIGNAIYHACGVRVRSYPITPDKIMAHLPDV</sequence>
<dbReference type="InterPro" id="IPR008274">
    <property type="entry name" value="AldOxase/xan_DH_MoCoBD1"/>
</dbReference>
<dbReference type="PANTHER" id="PTHR11908:SF123">
    <property type="entry name" value="ALDEHYDE OXIDOREDUCTASE MOLYBDENUM-BINDING SUBUNIT PAOC"/>
    <property type="match status" value="1"/>
</dbReference>
<dbReference type="Gene3D" id="3.90.1170.50">
    <property type="entry name" value="Aldehyde oxidase/xanthine dehydrogenase, a/b hammerhead"/>
    <property type="match status" value="1"/>
</dbReference>